<evidence type="ECO:0000256" key="3">
    <source>
        <dbReference type="ARBA" id="ARBA00022475"/>
    </source>
</evidence>
<comment type="subcellular location">
    <subcellularLocation>
        <location evidence="1">Cell membrane</location>
        <topology evidence="1">Multi-pass membrane protein</topology>
    </subcellularLocation>
</comment>
<feature type="transmembrane region" description="Helical" evidence="7">
    <location>
        <begin position="341"/>
        <end position="359"/>
    </location>
</feature>
<keyword evidence="6 7" id="KW-0472">Membrane</keyword>
<dbReference type="Pfam" id="PF03916">
    <property type="entry name" value="NrfD"/>
    <property type="match status" value="1"/>
</dbReference>
<feature type="transmembrane region" description="Helical" evidence="7">
    <location>
        <begin position="152"/>
        <end position="175"/>
    </location>
</feature>
<dbReference type="OrthoDB" id="3177862at2"/>
<evidence type="ECO:0000256" key="5">
    <source>
        <dbReference type="ARBA" id="ARBA00022989"/>
    </source>
</evidence>
<dbReference type="EMBL" id="PPTS01000009">
    <property type="protein sequence ID" value="RDB62535.1"/>
    <property type="molecule type" value="Genomic_DNA"/>
</dbReference>
<feature type="transmembrane region" description="Helical" evidence="7">
    <location>
        <begin position="83"/>
        <end position="100"/>
    </location>
</feature>
<evidence type="ECO:0000256" key="4">
    <source>
        <dbReference type="ARBA" id="ARBA00022692"/>
    </source>
</evidence>
<evidence type="ECO:0000256" key="1">
    <source>
        <dbReference type="ARBA" id="ARBA00004651"/>
    </source>
</evidence>
<gene>
    <name evidence="8" type="ORF">C1877_13590</name>
</gene>
<comment type="similarity">
    <text evidence="2">Belongs to the NrfD family.</text>
</comment>
<dbReference type="PANTHER" id="PTHR34856:SF2">
    <property type="entry name" value="PROTEIN NRFD"/>
    <property type="match status" value="1"/>
</dbReference>
<dbReference type="AlphaFoldDB" id="A0A369LWI4"/>
<dbReference type="GO" id="GO:0005886">
    <property type="term" value="C:plasma membrane"/>
    <property type="evidence" value="ECO:0007669"/>
    <property type="project" value="UniProtKB-SubCell"/>
</dbReference>
<feature type="transmembrane region" description="Helical" evidence="7">
    <location>
        <begin position="215"/>
        <end position="239"/>
    </location>
</feature>
<evidence type="ECO:0000256" key="6">
    <source>
        <dbReference type="ARBA" id="ARBA00023136"/>
    </source>
</evidence>
<comment type="caution">
    <text evidence="8">The sequence shown here is derived from an EMBL/GenBank/DDBJ whole genome shotgun (WGS) entry which is preliminary data.</text>
</comment>
<name>A0A369LWI4_9ACTN</name>
<evidence type="ECO:0000256" key="7">
    <source>
        <dbReference type="SAM" id="Phobius"/>
    </source>
</evidence>
<dbReference type="InterPro" id="IPR005614">
    <property type="entry name" value="NrfD-like"/>
</dbReference>
<feature type="transmembrane region" description="Helical" evidence="7">
    <location>
        <begin position="187"/>
        <end position="208"/>
    </location>
</feature>
<evidence type="ECO:0000256" key="2">
    <source>
        <dbReference type="ARBA" id="ARBA00008929"/>
    </source>
</evidence>
<sequence length="373" mass="38937">MVMDIKMNKSVFLGVGAVCLVLLALGVFALVQQYSFIEGITNITSYVPWGLYISLFLFFEAVGAGALFLAAVGKPAMFSRLKLAVVGVVCSACAGLAILPDLGRPLGMWRLFLAPNMASPLLLDVWLLSATLVFGVLLIVGLRFAKPGLAKVASIGAGVFSVLLVLGTAVMFCSIPGKLGWESPAEIAISLVQMAVAGCAIALLLGAVTGAARNVIVKLAGALLIANAAIMLGEGMLLVYRNDFVLRTFEAVMFGSYAWIFWTHVVAGIVVPAALLLLDKGVTVAAGLALAGVLLSKFVYVVRGSIYPTYGEISEGLFIPFLQPSTGPQMVNVYVPSVSEFMVAGAVVGLAVLLVMVAFNSKLVPADDAGEQA</sequence>
<feature type="transmembrane region" description="Helical" evidence="7">
    <location>
        <begin position="120"/>
        <end position="140"/>
    </location>
</feature>
<keyword evidence="4 7" id="KW-0812">Transmembrane</keyword>
<feature type="transmembrane region" description="Helical" evidence="7">
    <location>
        <begin position="259"/>
        <end position="278"/>
    </location>
</feature>
<organism evidence="8 9">
    <name type="scientific">Gordonibacter pamelaeae</name>
    <dbReference type="NCBI Taxonomy" id="471189"/>
    <lineage>
        <taxon>Bacteria</taxon>
        <taxon>Bacillati</taxon>
        <taxon>Actinomycetota</taxon>
        <taxon>Coriobacteriia</taxon>
        <taxon>Eggerthellales</taxon>
        <taxon>Eggerthellaceae</taxon>
        <taxon>Gordonibacter</taxon>
    </lineage>
</organism>
<keyword evidence="9" id="KW-1185">Reference proteome</keyword>
<evidence type="ECO:0000313" key="8">
    <source>
        <dbReference type="EMBL" id="RDB62535.1"/>
    </source>
</evidence>
<keyword evidence="5 7" id="KW-1133">Transmembrane helix</keyword>
<dbReference type="InterPro" id="IPR052049">
    <property type="entry name" value="Electron_transfer_protein"/>
</dbReference>
<feature type="transmembrane region" description="Helical" evidence="7">
    <location>
        <begin position="49"/>
        <end position="71"/>
    </location>
</feature>
<proteinExistence type="inferred from homology"/>
<evidence type="ECO:0000313" key="9">
    <source>
        <dbReference type="Proteomes" id="UP000254000"/>
    </source>
</evidence>
<feature type="transmembrane region" description="Helical" evidence="7">
    <location>
        <begin position="285"/>
        <end position="302"/>
    </location>
</feature>
<keyword evidence="3" id="KW-1003">Cell membrane</keyword>
<dbReference type="Gene3D" id="1.20.1630.10">
    <property type="entry name" value="Formate dehydrogenase/DMSO reductase domain"/>
    <property type="match status" value="1"/>
</dbReference>
<dbReference type="Proteomes" id="UP000254000">
    <property type="component" value="Unassembled WGS sequence"/>
</dbReference>
<protein>
    <submittedName>
        <fullName evidence="8">Uncharacterized protein</fullName>
    </submittedName>
</protein>
<reference evidence="8 9" key="1">
    <citation type="journal article" date="2018" name="Elife">
        <title>Discovery and characterization of a prevalent human gut bacterial enzyme sufficient for the inactivation of a family of plant toxins.</title>
        <authorList>
            <person name="Koppel N."/>
            <person name="Bisanz J.E."/>
            <person name="Pandelia M.E."/>
            <person name="Turnbaugh P.J."/>
            <person name="Balskus E.P."/>
        </authorList>
    </citation>
    <scope>NUCLEOTIDE SEQUENCE [LARGE SCALE GENOMIC DNA]</scope>
    <source>
        <strain evidence="8 9">3C</strain>
    </source>
</reference>
<accession>A0A369LWI4</accession>
<dbReference type="PANTHER" id="PTHR34856">
    <property type="entry name" value="PROTEIN NRFD"/>
    <property type="match status" value="1"/>
</dbReference>